<evidence type="ECO:0000313" key="1">
    <source>
        <dbReference type="EMBL" id="CAB1453695.1"/>
    </source>
</evidence>
<dbReference type="AlphaFoldDB" id="A0A9N7VQ33"/>
<dbReference type="EMBL" id="CADEAL010004180">
    <property type="protein sequence ID" value="CAB1453695.1"/>
    <property type="molecule type" value="Genomic_DNA"/>
</dbReference>
<gene>
    <name evidence="1" type="ORF">PLEPLA_LOCUS41451</name>
</gene>
<evidence type="ECO:0000313" key="2">
    <source>
        <dbReference type="Proteomes" id="UP001153269"/>
    </source>
</evidence>
<name>A0A9N7VQ33_PLEPL</name>
<keyword evidence="2" id="KW-1185">Reference proteome</keyword>
<dbReference type="Proteomes" id="UP001153269">
    <property type="component" value="Unassembled WGS sequence"/>
</dbReference>
<comment type="caution">
    <text evidence="1">The sequence shown here is derived from an EMBL/GenBank/DDBJ whole genome shotgun (WGS) entry which is preliminary data.</text>
</comment>
<organism evidence="1 2">
    <name type="scientific">Pleuronectes platessa</name>
    <name type="common">European plaice</name>
    <dbReference type="NCBI Taxonomy" id="8262"/>
    <lineage>
        <taxon>Eukaryota</taxon>
        <taxon>Metazoa</taxon>
        <taxon>Chordata</taxon>
        <taxon>Craniata</taxon>
        <taxon>Vertebrata</taxon>
        <taxon>Euteleostomi</taxon>
        <taxon>Actinopterygii</taxon>
        <taxon>Neopterygii</taxon>
        <taxon>Teleostei</taxon>
        <taxon>Neoteleostei</taxon>
        <taxon>Acanthomorphata</taxon>
        <taxon>Carangaria</taxon>
        <taxon>Pleuronectiformes</taxon>
        <taxon>Pleuronectoidei</taxon>
        <taxon>Pleuronectidae</taxon>
        <taxon>Pleuronectes</taxon>
    </lineage>
</organism>
<sequence length="121" mass="13388">MDGSSRYEAKISQVPSAKMEETFFMTPYCSNHQGMMESLWLHFWRAVLLSIFMNSLRPTQHTSVDDIAASCPPNQSAVPLLPQVTVTLSDMSPLFPIEMLVGFGSVLPPSSFRVAPVLGPR</sequence>
<accession>A0A9N7VQ33</accession>
<reference evidence="1" key="1">
    <citation type="submission" date="2020-03" db="EMBL/GenBank/DDBJ databases">
        <authorList>
            <person name="Weist P."/>
        </authorList>
    </citation>
    <scope>NUCLEOTIDE SEQUENCE</scope>
</reference>
<proteinExistence type="predicted"/>
<protein>
    <submittedName>
        <fullName evidence="1">Uncharacterized protein</fullName>
    </submittedName>
</protein>